<proteinExistence type="predicted"/>
<gene>
    <name evidence="1" type="ORF">BDA99DRAFT_562027</name>
</gene>
<name>A0AAD5K581_9FUNG</name>
<keyword evidence="2" id="KW-1185">Reference proteome</keyword>
<dbReference type="EMBL" id="JAIXMP010000021">
    <property type="protein sequence ID" value="KAI9256590.1"/>
    <property type="molecule type" value="Genomic_DNA"/>
</dbReference>
<dbReference type="AlphaFoldDB" id="A0AAD5K581"/>
<protein>
    <submittedName>
        <fullName evidence="1">Uncharacterized protein</fullName>
    </submittedName>
</protein>
<comment type="caution">
    <text evidence="1">The sequence shown here is derived from an EMBL/GenBank/DDBJ whole genome shotgun (WGS) entry which is preliminary data.</text>
</comment>
<reference evidence="1" key="2">
    <citation type="submission" date="2023-02" db="EMBL/GenBank/DDBJ databases">
        <authorList>
            <consortium name="DOE Joint Genome Institute"/>
            <person name="Mondo S.J."/>
            <person name="Chang Y."/>
            <person name="Wang Y."/>
            <person name="Ahrendt S."/>
            <person name="Andreopoulos W."/>
            <person name="Barry K."/>
            <person name="Beard J."/>
            <person name="Benny G.L."/>
            <person name="Blankenship S."/>
            <person name="Bonito G."/>
            <person name="Cuomo C."/>
            <person name="Desiro A."/>
            <person name="Gervers K.A."/>
            <person name="Hundley H."/>
            <person name="Kuo A."/>
            <person name="LaButti K."/>
            <person name="Lang B.F."/>
            <person name="Lipzen A."/>
            <person name="O'Donnell K."/>
            <person name="Pangilinan J."/>
            <person name="Reynolds N."/>
            <person name="Sandor L."/>
            <person name="Smith M.W."/>
            <person name="Tsang A."/>
            <person name="Grigoriev I.V."/>
            <person name="Stajich J.E."/>
            <person name="Spatafora J.W."/>
        </authorList>
    </citation>
    <scope>NUCLEOTIDE SEQUENCE</scope>
    <source>
        <strain evidence="1">RSA 2281</strain>
    </source>
</reference>
<organism evidence="1 2">
    <name type="scientific">Phascolomyces articulosus</name>
    <dbReference type="NCBI Taxonomy" id="60185"/>
    <lineage>
        <taxon>Eukaryota</taxon>
        <taxon>Fungi</taxon>
        <taxon>Fungi incertae sedis</taxon>
        <taxon>Mucoromycota</taxon>
        <taxon>Mucoromycotina</taxon>
        <taxon>Mucoromycetes</taxon>
        <taxon>Mucorales</taxon>
        <taxon>Lichtheimiaceae</taxon>
        <taxon>Phascolomyces</taxon>
    </lineage>
</organism>
<sequence>MVAGIGSCSPIALHFSHASTEEDLKVAALFDATSIKLLHDNLPISNQVNCLLLLNVIVQLHEEGMTITPAPKQQENYVHGETSLKSLLSSSTSIFVGICEESDESRYKDKLKIGSTSMNLLSTMSVTIGNKVDVNIGPETRVKSPSQGSIFYQKNSVEKIKQLMKEKSDYHVEPNLNNIRQAISGFNDPSTYKPYRASWEPLMNNNILLLSTIFTLCDLLHTGYGVSNTAAAKIGSRVLNQMAAAACSTKRKISKSQLEDIIQIDQVNGTNLKKFLQHLESELNEKDEVDILVLGNRHLSSLAAMVNQSLSTANKKIKENVEKRLISQLGERKDIH</sequence>
<accession>A0AAD5K581</accession>
<evidence type="ECO:0000313" key="2">
    <source>
        <dbReference type="Proteomes" id="UP001209540"/>
    </source>
</evidence>
<evidence type="ECO:0000313" key="1">
    <source>
        <dbReference type="EMBL" id="KAI9256590.1"/>
    </source>
</evidence>
<reference evidence="1" key="1">
    <citation type="journal article" date="2022" name="IScience">
        <title>Evolution of zygomycete secretomes and the origins of terrestrial fungal ecologies.</title>
        <authorList>
            <person name="Chang Y."/>
            <person name="Wang Y."/>
            <person name="Mondo S."/>
            <person name="Ahrendt S."/>
            <person name="Andreopoulos W."/>
            <person name="Barry K."/>
            <person name="Beard J."/>
            <person name="Benny G.L."/>
            <person name="Blankenship S."/>
            <person name="Bonito G."/>
            <person name="Cuomo C."/>
            <person name="Desiro A."/>
            <person name="Gervers K.A."/>
            <person name="Hundley H."/>
            <person name="Kuo A."/>
            <person name="LaButti K."/>
            <person name="Lang B.F."/>
            <person name="Lipzen A."/>
            <person name="O'Donnell K."/>
            <person name="Pangilinan J."/>
            <person name="Reynolds N."/>
            <person name="Sandor L."/>
            <person name="Smith M.E."/>
            <person name="Tsang A."/>
            <person name="Grigoriev I.V."/>
            <person name="Stajich J.E."/>
            <person name="Spatafora J.W."/>
        </authorList>
    </citation>
    <scope>NUCLEOTIDE SEQUENCE</scope>
    <source>
        <strain evidence="1">RSA 2281</strain>
    </source>
</reference>
<dbReference type="Proteomes" id="UP001209540">
    <property type="component" value="Unassembled WGS sequence"/>
</dbReference>